<evidence type="ECO:0000256" key="3">
    <source>
        <dbReference type="ARBA" id="ARBA00022692"/>
    </source>
</evidence>
<dbReference type="eggNOG" id="KOG2466">
    <property type="taxonomic scope" value="Eukaryota"/>
</dbReference>
<comment type="similarity">
    <text evidence="2">Belongs to the purine-cytosine permease (2.A.39) family.</text>
</comment>
<feature type="transmembrane region" description="Helical" evidence="6">
    <location>
        <begin position="54"/>
        <end position="73"/>
    </location>
</feature>
<evidence type="ECO:0000313" key="7">
    <source>
        <dbReference type="EMBL" id="KFX52192.1"/>
    </source>
</evidence>
<evidence type="ECO:0000256" key="1">
    <source>
        <dbReference type="ARBA" id="ARBA00004141"/>
    </source>
</evidence>
<accession>A0A093VI20</accession>
<dbReference type="NCBIfam" id="TIGR00800">
    <property type="entry name" value="ncs1"/>
    <property type="match status" value="1"/>
</dbReference>
<feature type="transmembrane region" description="Helical" evidence="6">
    <location>
        <begin position="136"/>
        <end position="158"/>
    </location>
</feature>
<feature type="transmembrane region" description="Helical" evidence="6">
    <location>
        <begin position="178"/>
        <end position="196"/>
    </location>
</feature>
<comment type="caution">
    <text evidence="7">The sequence shown here is derived from an EMBL/GenBank/DDBJ whole genome shotgun (WGS) entry which is preliminary data.</text>
</comment>
<reference evidence="7" key="1">
    <citation type="journal article" date="2014" name="PLoS Genet.">
        <title>Signature Gene Expression Reveals Novel Clues to the Molecular Mechanisms of Dimorphic Transition in Penicillium marneffei.</title>
        <authorList>
            <person name="Yang E."/>
            <person name="Wang G."/>
            <person name="Cai J."/>
            <person name="Woo P.C."/>
            <person name="Lau S.K."/>
            <person name="Yuen K.-Y."/>
            <person name="Chow W.-N."/>
            <person name="Lin X."/>
        </authorList>
    </citation>
    <scope>NUCLEOTIDE SEQUENCE [LARGE SCALE GENOMIC DNA]</scope>
    <source>
        <strain evidence="7">PM1</strain>
    </source>
</reference>
<keyword evidence="5 6" id="KW-0472">Membrane</keyword>
<dbReference type="AlphaFoldDB" id="A0A093VI20"/>
<evidence type="ECO:0000256" key="6">
    <source>
        <dbReference type="SAM" id="Phobius"/>
    </source>
</evidence>
<keyword evidence="3 6" id="KW-0812">Transmembrane</keyword>
<comment type="subcellular location">
    <subcellularLocation>
        <location evidence="1">Membrane</location>
        <topology evidence="1">Multi-pass membrane protein</topology>
    </subcellularLocation>
</comment>
<keyword evidence="4 6" id="KW-1133">Transmembrane helix</keyword>
<feature type="transmembrane region" description="Helical" evidence="6">
    <location>
        <begin position="440"/>
        <end position="461"/>
    </location>
</feature>
<dbReference type="PANTHER" id="PTHR30618:SF4">
    <property type="entry name" value="ALLANTOIN PERMEASE"/>
    <property type="match status" value="1"/>
</dbReference>
<dbReference type="InterPro" id="IPR045225">
    <property type="entry name" value="Uracil/uridine/allantoin_perm"/>
</dbReference>
<feature type="transmembrane region" description="Helical" evidence="6">
    <location>
        <begin position="398"/>
        <end position="420"/>
    </location>
</feature>
<feature type="transmembrane region" description="Helical" evidence="6">
    <location>
        <begin position="374"/>
        <end position="391"/>
    </location>
</feature>
<dbReference type="GO" id="GO:0015205">
    <property type="term" value="F:nucleobase transmembrane transporter activity"/>
    <property type="evidence" value="ECO:0007669"/>
    <property type="project" value="TreeGrafter"/>
</dbReference>
<dbReference type="CDD" id="cd11482">
    <property type="entry name" value="SLC-NCS1sbd_NRT1-like"/>
    <property type="match status" value="1"/>
</dbReference>
<dbReference type="InterPro" id="IPR001248">
    <property type="entry name" value="Pur-cyt_permease"/>
</dbReference>
<feature type="transmembrane region" description="Helical" evidence="6">
    <location>
        <begin position="245"/>
        <end position="263"/>
    </location>
</feature>
<feature type="transmembrane region" description="Helical" evidence="6">
    <location>
        <begin position="203"/>
        <end position="225"/>
    </location>
</feature>
<sequence>MCSAAIDLILSNMSLLKRLEVPHEGGTIPDPWINNDIKPVEAGRRKWGFWTFNYYWVLINCNISTYMTGSSLIPLGLSWWQAIIAIVIGNILASVFIVLNSLPGAFYHLGFPVANRYVWGMWGSQWVICNRIFLSIIWYAFQAWIGGECVYVCLQAIWPSLEDRIPNHMPASTGMTTAEFVAYIVFMVISLPFVYVRPHKLQLLFYISAAVVLVFEVVLLIWSLATMGDVGFGDTISSTTSSSGWMIAYGIISTIGSIAAGILNQTDYARFARKPRDAIYGQIISSALCAISCGVIGILVTAATQNRYGEAMWNLPNLLSAIIETGGSRSRAAAFFGGVALVVSQIGVNVPGNALSGGFDFAATWPKYINIRRGAYLTVLISIAANPWKLVNTATTFLTVLSSYSVFVGPMVGLMISSYLVVNQRKIKVPDLFIGNKNSIYWYTYGVNWRAVVAVCSFLSFSECRRYQVY</sequence>
<organism evidence="7">
    <name type="scientific">Talaromyces marneffei PM1</name>
    <dbReference type="NCBI Taxonomy" id="1077442"/>
    <lineage>
        <taxon>Eukaryota</taxon>
        <taxon>Fungi</taxon>
        <taxon>Dikarya</taxon>
        <taxon>Ascomycota</taxon>
        <taxon>Pezizomycotina</taxon>
        <taxon>Eurotiomycetes</taxon>
        <taxon>Eurotiomycetidae</taxon>
        <taxon>Eurotiales</taxon>
        <taxon>Trichocomaceae</taxon>
        <taxon>Talaromyces</taxon>
        <taxon>Talaromyces sect. Talaromyces</taxon>
    </lineage>
</organism>
<protein>
    <submittedName>
        <fullName evidence="7">Allantoin permease</fullName>
    </submittedName>
</protein>
<evidence type="ECO:0000256" key="2">
    <source>
        <dbReference type="ARBA" id="ARBA00008974"/>
    </source>
</evidence>
<dbReference type="PANTHER" id="PTHR30618">
    <property type="entry name" value="NCS1 FAMILY PURINE/PYRIMIDINE TRANSPORTER"/>
    <property type="match status" value="1"/>
</dbReference>
<dbReference type="Pfam" id="PF02133">
    <property type="entry name" value="Transp_cyt_pur"/>
    <property type="match status" value="1"/>
</dbReference>
<dbReference type="EMBL" id="JPOX01000003">
    <property type="protein sequence ID" value="KFX52192.1"/>
    <property type="molecule type" value="Genomic_DNA"/>
</dbReference>
<gene>
    <name evidence="7" type="ORF">GQ26_0031280</name>
</gene>
<dbReference type="InterPro" id="IPR012681">
    <property type="entry name" value="NCS1"/>
</dbReference>
<name>A0A093VI20_TALMA</name>
<evidence type="ECO:0000256" key="4">
    <source>
        <dbReference type="ARBA" id="ARBA00022989"/>
    </source>
</evidence>
<feature type="transmembrane region" description="Helical" evidence="6">
    <location>
        <begin position="283"/>
        <end position="303"/>
    </location>
</feature>
<feature type="transmembrane region" description="Helical" evidence="6">
    <location>
        <begin position="79"/>
        <end position="99"/>
    </location>
</feature>
<proteinExistence type="inferred from homology"/>
<evidence type="ECO:0000256" key="5">
    <source>
        <dbReference type="ARBA" id="ARBA00023136"/>
    </source>
</evidence>
<dbReference type="GO" id="GO:0005886">
    <property type="term" value="C:plasma membrane"/>
    <property type="evidence" value="ECO:0007669"/>
    <property type="project" value="TreeGrafter"/>
</dbReference>
<dbReference type="Gene3D" id="1.10.4160.10">
    <property type="entry name" value="Hydantoin permease"/>
    <property type="match status" value="1"/>
</dbReference>